<sequence>MNILSRRIAALGFALLTPTASSAIAQDLRIATEGTYPPWSYVDAKGTLTGWDVDIANALCEVMKAKCKIVAQEWDGIIPGLNAKKYDMIVASMGVTEKRTQQVAFSKKYKNTSSQFVARKGTFADTSPAALKGRVIGVQRGSIQDAYLSASYPDSQIVRYDKTTDVEMDLIAGRIDLLLANRVTSLLGFLKSPQAAGYELVGPEYTGGLLGEGNAIALRKDDAKLLEQVNSAIDTILSNGTYDKIVRKYFDFPLM</sequence>
<evidence type="ECO:0000259" key="3">
    <source>
        <dbReference type="SMART" id="SM00062"/>
    </source>
</evidence>
<feature type="signal peptide" evidence="2">
    <location>
        <begin position="1"/>
        <end position="25"/>
    </location>
</feature>
<protein>
    <submittedName>
        <fullName evidence="4">ABC transporter substrate-binding protein</fullName>
    </submittedName>
</protein>
<feature type="chain" id="PRO_5020818709" evidence="2">
    <location>
        <begin position="26"/>
        <end position="255"/>
    </location>
</feature>
<name>A0A4Q0SUG7_9BRAD</name>
<dbReference type="PANTHER" id="PTHR35936:SF17">
    <property type="entry name" value="ARGININE-BINDING EXTRACELLULAR PROTEIN ARTP"/>
    <property type="match status" value="1"/>
</dbReference>
<dbReference type="Proteomes" id="UP000290565">
    <property type="component" value="Unassembled WGS sequence"/>
</dbReference>
<dbReference type="RefSeq" id="WP_128943123.1">
    <property type="nucleotide sequence ID" value="NZ_LBJM01000001.1"/>
</dbReference>
<dbReference type="EMBL" id="LBJM01000001">
    <property type="protein sequence ID" value="RXH42740.1"/>
    <property type="molecule type" value="Genomic_DNA"/>
</dbReference>
<dbReference type="SMART" id="SM00062">
    <property type="entry name" value="PBPb"/>
    <property type="match status" value="1"/>
</dbReference>
<evidence type="ECO:0000313" key="5">
    <source>
        <dbReference type="Proteomes" id="UP000290565"/>
    </source>
</evidence>
<dbReference type="Gene3D" id="3.40.190.10">
    <property type="entry name" value="Periplasmic binding protein-like II"/>
    <property type="match status" value="2"/>
</dbReference>
<dbReference type="SUPFAM" id="SSF53850">
    <property type="entry name" value="Periplasmic binding protein-like II"/>
    <property type="match status" value="1"/>
</dbReference>
<feature type="domain" description="Solute-binding protein family 3/N-terminal" evidence="3">
    <location>
        <begin position="27"/>
        <end position="253"/>
    </location>
</feature>
<dbReference type="Pfam" id="PF00497">
    <property type="entry name" value="SBP_bac_3"/>
    <property type="match status" value="1"/>
</dbReference>
<organism evidence="4 5">
    <name type="scientific">Bradyrhizobium zhanjiangense</name>
    <dbReference type="NCBI Taxonomy" id="1325107"/>
    <lineage>
        <taxon>Bacteria</taxon>
        <taxon>Pseudomonadati</taxon>
        <taxon>Pseudomonadota</taxon>
        <taxon>Alphaproteobacteria</taxon>
        <taxon>Hyphomicrobiales</taxon>
        <taxon>Nitrobacteraceae</taxon>
        <taxon>Bradyrhizobium</taxon>
    </lineage>
</organism>
<dbReference type="InterPro" id="IPR001638">
    <property type="entry name" value="Solute-binding_3/MltF_N"/>
</dbReference>
<evidence type="ECO:0000256" key="1">
    <source>
        <dbReference type="ARBA" id="ARBA00022729"/>
    </source>
</evidence>
<reference evidence="4 5" key="1">
    <citation type="submission" date="2015-04" db="EMBL/GenBank/DDBJ databases">
        <title>Comparative genomics of rhizobia nodulating Arachis hypogaea in China.</title>
        <authorList>
            <person name="Li Y."/>
        </authorList>
    </citation>
    <scope>NUCLEOTIDE SEQUENCE [LARGE SCALE GENOMIC DNA]</scope>
    <source>
        <strain evidence="4 5">CCBAU 51787</strain>
    </source>
</reference>
<dbReference type="AlphaFoldDB" id="A0A4Q0SUG7"/>
<evidence type="ECO:0000256" key="2">
    <source>
        <dbReference type="SAM" id="SignalP"/>
    </source>
</evidence>
<accession>A0A4Q0SUG7</accession>
<keyword evidence="1 2" id="KW-0732">Signal</keyword>
<proteinExistence type="predicted"/>
<dbReference type="PANTHER" id="PTHR35936">
    <property type="entry name" value="MEMBRANE-BOUND LYTIC MUREIN TRANSGLYCOSYLASE F"/>
    <property type="match status" value="1"/>
</dbReference>
<comment type="caution">
    <text evidence="4">The sequence shown here is derived from an EMBL/GenBank/DDBJ whole genome shotgun (WGS) entry which is preliminary data.</text>
</comment>
<evidence type="ECO:0000313" key="4">
    <source>
        <dbReference type="EMBL" id="RXH42740.1"/>
    </source>
</evidence>
<gene>
    <name evidence="4" type="ORF">XH94_00145</name>
</gene>